<dbReference type="Pfam" id="PF13424">
    <property type="entry name" value="TPR_12"/>
    <property type="match status" value="1"/>
</dbReference>
<feature type="domain" description="NB-ARC" evidence="1">
    <location>
        <begin position="529"/>
        <end position="666"/>
    </location>
</feature>
<dbReference type="InterPro" id="IPR011990">
    <property type="entry name" value="TPR-like_helical_dom_sf"/>
</dbReference>
<dbReference type="InterPro" id="IPR027417">
    <property type="entry name" value="P-loop_NTPase"/>
</dbReference>
<dbReference type="Pfam" id="PF13374">
    <property type="entry name" value="TPR_10"/>
    <property type="match status" value="3"/>
</dbReference>
<dbReference type="PANTHER" id="PTHR46082:SF6">
    <property type="entry name" value="AAA+ ATPASE DOMAIN-CONTAINING PROTEIN-RELATED"/>
    <property type="match status" value="1"/>
</dbReference>
<keyword evidence="3" id="KW-1185">Reference proteome</keyword>
<protein>
    <submittedName>
        <fullName evidence="2">FxSxx-COOH system tetratricopeptide repeat protein</fullName>
    </submittedName>
</protein>
<dbReference type="EMBL" id="JBHSBN010000005">
    <property type="protein sequence ID" value="MFC4106155.1"/>
    <property type="molecule type" value="Genomic_DNA"/>
</dbReference>
<evidence type="ECO:0000313" key="3">
    <source>
        <dbReference type="Proteomes" id="UP001595868"/>
    </source>
</evidence>
<dbReference type="InterPro" id="IPR053137">
    <property type="entry name" value="NLR-like"/>
</dbReference>
<dbReference type="NCBIfam" id="NF047398">
    <property type="entry name" value="AAA_KGGVGR"/>
    <property type="match status" value="1"/>
</dbReference>
<dbReference type="SUPFAM" id="SSF52540">
    <property type="entry name" value="P-loop containing nucleoside triphosphate hydrolases"/>
    <property type="match status" value="2"/>
</dbReference>
<dbReference type="Pfam" id="PF00931">
    <property type="entry name" value="NB-ARC"/>
    <property type="match status" value="1"/>
</dbReference>
<evidence type="ECO:0000259" key="1">
    <source>
        <dbReference type="Pfam" id="PF00931"/>
    </source>
</evidence>
<sequence length="1333" mass="147352">MALPAGDRRTGPGQVITFYSYKGGTGRTMALANVGWILASNGHRVLTVDWDLESPGLHRFYHPLLGDPQLHASEGVIDLLRDFAAAAVGEPRRPEAADLPVRPNVRGYAVSVGVVDPGAEPRAEDVRHGGDSLPAGWHIRWRFANGGELDLLPAGRQGPAYSATVSTFDWPSFYERLGGAAFLAELRENFRAHYDFVLIDSRTGLSDSAGICTVLLPDMVVNCFTLSNQSIDGAAAVARSIRGQRIEDPVRILPVPMRVEEGEQSKLDAGRDYARARFAPFLEHLDPEERARYWADVEIPYKLFYAYEEILAVFGDRAHQPTTLLAAYERLARVVSGDDLTHLIVLDEQVRRYWLARFERRHPRALVRPLITYAAEERLWAEWIADVLGEVGLRAALRENHEVTAADLAAEAEGGTDLVVVLLSAGHRPPPEVVGWSQRPTSTVAGRVNILPISLDGTPAPEALGRYGVLELSGMSEERARSRLLSAVNWPIVEPPMRAETGRPRFPATPPPLFRLPLRNTFFTGRRQLLADVRERLVARAGAGATLAITGLGGVGKTQLATEYAYRFAGDYDVVWWVSAAQGSMIRAGLVDLADELRVPTTDTTAERIRLLLEALQQGRPYQRWLLIFDSVGEVADLEDVLPAGPGHVLITSRWAIQTRDASVVEVAPFGRRESVELLRLHIPAVTDEEADQIAERLGDLPLAIEQAGAWLALTGMPADRYLALVDNQLSRLLSQNPPAGYEQAGAITWLLSLDELRDRVPAAARLVELLAFFGPEPVVASLLYSRAFIETVAGDDPTLRDDATYAGLIVQASRYALARFDEANSSMQMHRLVSAVIRENLPAETAAEYRRQVHAILVAASPADSERPETWTAFANLWPHLVPSDALRSDDDEVRQLVLDVARYLYRRGDFASSAELIERTLRIWPDSWPDDDLKLQVAKIFLANALRPRAAYAQARRLDEDAHARLMATVGPANQYSIMAMSGLAADRWMTADYAEARALNEEALRRSVELYGQTHRRSYRAVNNLAMVMEHLGDYREAYRLHEEAYFGRRKLGERFPETLFSATNFGRVLRFTGDLRGSRRMLEVARAGHRAVHGTDHSATLRNDVELAATLRRLGAFDAARATAQGAYDVYAATRPPHGIDRLACASTLALALSALGEESEAALLGRECVDRYRDAFGRDHPSTLAVDCNFAAILRRSGEIEAARRRADRALERLRAVLGPDHPYTLLCSVIAANARFDAGDRDGALVLEQRVYGQMARSLGETHPDRIIAGANLAVSREVKGDTAGLTEFREELLEVAVRVFGRDHPATEAFRAGQRWDCEIDLSPYA</sequence>
<proteinExistence type="predicted"/>
<dbReference type="RefSeq" id="WP_377543661.1">
    <property type="nucleotide sequence ID" value="NZ_JBHSBN010000005.1"/>
</dbReference>
<evidence type="ECO:0000313" key="2">
    <source>
        <dbReference type="EMBL" id="MFC4106155.1"/>
    </source>
</evidence>
<name>A0ABV8KJ78_9ACTN</name>
<dbReference type="Proteomes" id="UP001595868">
    <property type="component" value="Unassembled WGS sequence"/>
</dbReference>
<reference evidence="3" key="1">
    <citation type="journal article" date="2019" name="Int. J. Syst. Evol. Microbiol.">
        <title>The Global Catalogue of Microorganisms (GCM) 10K type strain sequencing project: providing services to taxonomists for standard genome sequencing and annotation.</title>
        <authorList>
            <consortium name="The Broad Institute Genomics Platform"/>
            <consortium name="The Broad Institute Genome Sequencing Center for Infectious Disease"/>
            <person name="Wu L."/>
            <person name="Ma J."/>
        </authorList>
    </citation>
    <scope>NUCLEOTIDE SEQUENCE [LARGE SCALE GENOMIC DNA]</scope>
    <source>
        <strain evidence="3">2902at01</strain>
    </source>
</reference>
<comment type="caution">
    <text evidence="2">The sequence shown here is derived from an EMBL/GenBank/DDBJ whole genome shotgun (WGS) entry which is preliminary data.</text>
</comment>
<dbReference type="NCBIfam" id="NF040586">
    <property type="entry name" value="FxSxx_TPR"/>
    <property type="match status" value="1"/>
</dbReference>
<gene>
    <name evidence="2" type="primary">fxsT</name>
    <name evidence="2" type="ORF">ACFOX0_09415</name>
</gene>
<organism evidence="2 3">
    <name type="scientific">Micromonospora zhanjiangensis</name>
    <dbReference type="NCBI Taxonomy" id="1522057"/>
    <lineage>
        <taxon>Bacteria</taxon>
        <taxon>Bacillati</taxon>
        <taxon>Actinomycetota</taxon>
        <taxon>Actinomycetes</taxon>
        <taxon>Micromonosporales</taxon>
        <taxon>Micromonosporaceae</taxon>
        <taxon>Micromonospora</taxon>
    </lineage>
</organism>
<dbReference type="SUPFAM" id="SSF48452">
    <property type="entry name" value="TPR-like"/>
    <property type="match status" value="3"/>
</dbReference>
<dbReference type="InterPro" id="IPR002182">
    <property type="entry name" value="NB-ARC"/>
</dbReference>
<dbReference type="Gene3D" id="3.40.50.300">
    <property type="entry name" value="P-loop containing nucleotide triphosphate hydrolases"/>
    <property type="match status" value="2"/>
</dbReference>
<accession>A0ABV8KJ78</accession>
<dbReference type="Gene3D" id="1.25.40.10">
    <property type="entry name" value="Tetratricopeptide repeat domain"/>
    <property type="match status" value="2"/>
</dbReference>
<dbReference type="PANTHER" id="PTHR46082">
    <property type="entry name" value="ATP/GTP-BINDING PROTEIN-RELATED"/>
    <property type="match status" value="1"/>
</dbReference>